<dbReference type="RefSeq" id="WP_344305209.1">
    <property type="nucleotide sequence ID" value="NZ_BAAAQQ010000013.1"/>
</dbReference>
<feature type="compositionally biased region" description="Basic and acidic residues" evidence="1">
    <location>
        <begin position="10"/>
        <end position="22"/>
    </location>
</feature>
<proteinExistence type="predicted"/>
<reference evidence="4 5" key="1">
    <citation type="journal article" date="2019" name="Int. J. Syst. Evol. Microbiol.">
        <title>The Global Catalogue of Microorganisms (GCM) 10K type strain sequencing project: providing services to taxonomists for standard genome sequencing and annotation.</title>
        <authorList>
            <consortium name="The Broad Institute Genomics Platform"/>
            <consortium name="The Broad Institute Genome Sequencing Center for Infectious Disease"/>
            <person name="Wu L."/>
            <person name="Ma J."/>
        </authorList>
    </citation>
    <scope>NUCLEOTIDE SEQUENCE [LARGE SCALE GENOMIC DNA]</scope>
    <source>
        <strain evidence="4 5">JCM 16021</strain>
    </source>
</reference>
<dbReference type="EMBL" id="BAAAQQ010000013">
    <property type="protein sequence ID" value="GAA2131977.1"/>
    <property type="molecule type" value="Genomic_DNA"/>
</dbReference>
<evidence type="ECO:0000259" key="3">
    <source>
        <dbReference type="Pfam" id="PF13400"/>
    </source>
</evidence>
<keyword evidence="2" id="KW-1133">Transmembrane helix</keyword>
<dbReference type="InterPro" id="IPR028087">
    <property type="entry name" value="Tad_N"/>
</dbReference>
<dbReference type="NCBIfam" id="TIGR03816">
    <property type="entry name" value="tadE_like_DECH"/>
    <property type="match status" value="1"/>
</dbReference>
<keyword evidence="2" id="KW-0812">Transmembrane</keyword>
<feature type="transmembrane region" description="Helical" evidence="2">
    <location>
        <begin position="26"/>
        <end position="53"/>
    </location>
</feature>
<protein>
    <recommendedName>
        <fullName evidence="3">Putative Flp pilus-assembly TadG-like N-terminal domain-containing protein</fullName>
    </recommendedName>
</protein>
<dbReference type="InterPro" id="IPR021202">
    <property type="entry name" value="Rv3654c-like"/>
</dbReference>
<comment type="caution">
    <text evidence="4">The sequence shown here is derived from an EMBL/GenBank/DDBJ whole genome shotgun (WGS) entry which is preliminary data.</text>
</comment>
<feature type="domain" description="Putative Flp pilus-assembly TadG-like N-terminal" evidence="3">
    <location>
        <begin position="25"/>
        <end position="71"/>
    </location>
</feature>
<keyword evidence="5" id="KW-1185">Reference proteome</keyword>
<evidence type="ECO:0000256" key="1">
    <source>
        <dbReference type="SAM" id="MobiDB-lite"/>
    </source>
</evidence>
<feature type="region of interest" description="Disordered" evidence="1">
    <location>
        <begin position="1"/>
        <end position="22"/>
    </location>
</feature>
<organism evidence="4 5">
    <name type="scientific">Nocardioides bigeumensis</name>
    <dbReference type="NCBI Taxonomy" id="433657"/>
    <lineage>
        <taxon>Bacteria</taxon>
        <taxon>Bacillati</taxon>
        <taxon>Actinomycetota</taxon>
        <taxon>Actinomycetes</taxon>
        <taxon>Propionibacteriales</taxon>
        <taxon>Nocardioidaceae</taxon>
        <taxon>Nocardioides</taxon>
    </lineage>
</organism>
<dbReference type="Proteomes" id="UP001500575">
    <property type="component" value="Unassembled WGS sequence"/>
</dbReference>
<sequence>MIRVQPGKRGAGERGPNERGASERGAASLLAVVMVGVLALLTSVLGMTASLVVDHRRAQAAADLAALAGAVELGRGGDGCAVAATIAAANAATLSTCTSVGTEVLVTTLITGPRWRDWVGRVEGRARAGSGA</sequence>
<keyword evidence="2" id="KW-0472">Membrane</keyword>
<gene>
    <name evidence="4" type="ORF">GCM10009843_36030</name>
</gene>
<evidence type="ECO:0000256" key="2">
    <source>
        <dbReference type="SAM" id="Phobius"/>
    </source>
</evidence>
<evidence type="ECO:0000313" key="5">
    <source>
        <dbReference type="Proteomes" id="UP001500575"/>
    </source>
</evidence>
<evidence type="ECO:0000313" key="4">
    <source>
        <dbReference type="EMBL" id="GAA2131977.1"/>
    </source>
</evidence>
<dbReference type="Pfam" id="PF13400">
    <property type="entry name" value="Tad"/>
    <property type="match status" value="1"/>
</dbReference>
<name>A0ABN2YTF5_9ACTN</name>
<accession>A0ABN2YTF5</accession>